<keyword evidence="3" id="KW-1185">Reference proteome</keyword>
<dbReference type="EMBL" id="JAGPYM010000002">
    <property type="protein sequence ID" value="KAH6898221.1"/>
    <property type="molecule type" value="Genomic_DNA"/>
</dbReference>
<dbReference type="AlphaFoldDB" id="A0A9P9AVH6"/>
<feature type="region of interest" description="Disordered" evidence="1">
    <location>
        <begin position="826"/>
        <end position="861"/>
    </location>
</feature>
<dbReference type="Proteomes" id="UP000777438">
    <property type="component" value="Unassembled WGS sequence"/>
</dbReference>
<evidence type="ECO:0000256" key="1">
    <source>
        <dbReference type="SAM" id="MobiDB-lite"/>
    </source>
</evidence>
<feature type="compositionally biased region" description="Acidic residues" evidence="1">
    <location>
        <begin position="826"/>
        <end position="853"/>
    </location>
</feature>
<gene>
    <name evidence="2" type="ORF">B0T10DRAFT_472034</name>
</gene>
<feature type="region of interest" description="Disordered" evidence="1">
    <location>
        <begin position="931"/>
        <end position="954"/>
    </location>
</feature>
<comment type="caution">
    <text evidence="2">The sequence shown here is derived from an EMBL/GenBank/DDBJ whole genome shotgun (WGS) entry which is preliminary data.</text>
</comment>
<dbReference type="PANTHER" id="PTHR37542:SF2">
    <property type="entry name" value="PROTEIN KINASE DOMAIN-CONTAINING PROTEIN"/>
    <property type="match status" value="1"/>
</dbReference>
<dbReference type="PANTHER" id="PTHR37542">
    <property type="entry name" value="HELO DOMAIN-CONTAINING PROTEIN-RELATED"/>
    <property type="match status" value="1"/>
</dbReference>
<feature type="compositionally biased region" description="Basic and acidic residues" evidence="1">
    <location>
        <begin position="1096"/>
        <end position="1111"/>
    </location>
</feature>
<proteinExistence type="predicted"/>
<feature type="region of interest" description="Disordered" evidence="1">
    <location>
        <begin position="1085"/>
        <end position="1112"/>
    </location>
</feature>
<dbReference type="OrthoDB" id="5418235at2759"/>
<feature type="region of interest" description="Disordered" evidence="1">
    <location>
        <begin position="714"/>
        <end position="740"/>
    </location>
</feature>
<name>A0A9P9AVH6_9HYPO</name>
<protein>
    <submittedName>
        <fullName evidence="2">Uncharacterized protein</fullName>
    </submittedName>
</protein>
<evidence type="ECO:0000313" key="3">
    <source>
        <dbReference type="Proteomes" id="UP000777438"/>
    </source>
</evidence>
<reference evidence="2 3" key="1">
    <citation type="journal article" date="2021" name="Nat. Commun.">
        <title>Genetic determinants of endophytism in the Arabidopsis root mycobiome.</title>
        <authorList>
            <person name="Mesny F."/>
            <person name="Miyauchi S."/>
            <person name="Thiergart T."/>
            <person name="Pickel B."/>
            <person name="Atanasova L."/>
            <person name="Karlsson M."/>
            <person name="Huettel B."/>
            <person name="Barry K.W."/>
            <person name="Haridas S."/>
            <person name="Chen C."/>
            <person name="Bauer D."/>
            <person name="Andreopoulos W."/>
            <person name="Pangilinan J."/>
            <person name="LaButti K."/>
            <person name="Riley R."/>
            <person name="Lipzen A."/>
            <person name="Clum A."/>
            <person name="Drula E."/>
            <person name="Henrissat B."/>
            <person name="Kohler A."/>
            <person name="Grigoriev I.V."/>
            <person name="Martin F.M."/>
            <person name="Hacquard S."/>
        </authorList>
    </citation>
    <scope>NUCLEOTIDE SEQUENCE [LARGE SCALE GENOMIC DNA]</scope>
    <source>
        <strain evidence="2 3">MPI-CAGE-CH-0241</strain>
    </source>
</reference>
<feature type="region of interest" description="Disordered" evidence="1">
    <location>
        <begin position="539"/>
        <end position="588"/>
    </location>
</feature>
<organism evidence="2 3">
    <name type="scientific">Thelonectria olida</name>
    <dbReference type="NCBI Taxonomy" id="1576542"/>
    <lineage>
        <taxon>Eukaryota</taxon>
        <taxon>Fungi</taxon>
        <taxon>Dikarya</taxon>
        <taxon>Ascomycota</taxon>
        <taxon>Pezizomycotina</taxon>
        <taxon>Sordariomycetes</taxon>
        <taxon>Hypocreomycetidae</taxon>
        <taxon>Hypocreales</taxon>
        <taxon>Nectriaceae</taxon>
        <taxon>Thelonectria</taxon>
    </lineage>
</organism>
<evidence type="ECO:0000313" key="2">
    <source>
        <dbReference type="EMBL" id="KAH6898221.1"/>
    </source>
</evidence>
<sequence>MESFLPLGGFQLPFQKRLSRLYNDTKKSSDFVKEPVQNEEDPEIKGLHRKLRIQKDRLVSWGLEWSDPTQSAEIDESLSKAGLSEVVGSIMSTIKDILAEAEPLWLSSKRMIQSTTTSHSQDTKPPLVQWDKGRFEDLVNDLTTSIDTLYDLSRTRSAVPRRPSKSLFKTASSSEDFRPFESTRMQTPQQIDPQTLTHLRPRMGGESPNSREVVFMSKTAYSELAHGSSRQPWAPLLLEYATFDSIFAATGIMPPMDRFEKMSSGLQQDPQRSPGTWTGLPRLLGYFEDLENSRLGLVYRFPPSFNAVSFERLTKNPLYNLPTLTDLLSRPGSEPRLEAKFKLAHNLVNTVFDMHARGVTHGILVNRNISFCDAVTTEPGVSNGEVDIRRPLVSSFDLFPDDTPGAKPSLFRHPLDPRNTPTSPLARYKDQRVLDLYSLAMVLLSIGLWTELEDLVPDPVSTFVPESLLEHLATRCGTLYMKAVQTCWSAVDDELAGRRTGESLLSEVQVRTSRFLEACCILDGVSGMEERLDQELHQVKPASTPVDSPVTHTPKNEKAGKEKRKPLPKPFSEKQAPAETAKSVSVKEVKHVEADTDLGEVTSEKPSAKEAKSRLYPHVALAPEVVDRWNKILMPQLNHALRHFYRKHPESVEMSLESIGPSPQKTQPTVLVVCQSVGKVRAILNKRVGELFDGTTGFALKVCRGHVLRSRRQPGSVLKSMARRSNGSQGDDGADAINPEYQERPHNGASIGAWIGDRHLPPVSLGGIVVIDEKAYGMTVHHMLDDPDREFGNNDTLRCSALPDVDFYAESAEESTESDDFAYELSDTESEAYSDSDITSDYDDDEEDEEFNEPGDIPGVEPGCGDGYIITQPALDDVEEGFYPDAETEDEDHLDTYSLGEIYASSGIRRKHANGLIHEVDWALFEFAPDRSPDDNSIPRAQDSASLRKLGPSHKDSAALLRPTTVAPSTSLPGMEVQCMARTSGLQTGQILPALTSVKIYGRESASHTYQVTSVPPSHEEGKKWGVPLGIPGDSGAWVIDRRHGQLCGHVLAWSQRKHVAYICPMDVLLLDIAETLEAGEVKLPGGEPVVTLGDQEPHHSSTEEQAPHPDEDLDDLLEEETEDTDLPPHLIASVGGKDHVSHGIASCSGSDRGSSSPIRLDTSSEIAGLTSRLDELSMSGKFRIGVSG</sequence>
<accession>A0A9P9AVH6</accession>